<dbReference type="Gene3D" id="1.10.620.20">
    <property type="entry name" value="Ribonucleotide Reductase, subunit A"/>
    <property type="match status" value="1"/>
</dbReference>
<dbReference type="AlphaFoldDB" id="A0A4U1J560"/>
<reference evidence="1 2" key="1">
    <citation type="submission" date="2019-04" db="EMBL/GenBank/DDBJ databases">
        <authorList>
            <person name="Li Y."/>
            <person name="Wang J."/>
        </authorList>
    </citation>
    <scope>NUCLEOTIDE SEQUENCE [LARGE SCALE GENOMIC DNA]</scope>
    <source>
        <strain evidence="1 2">DSM 14668</strain>
    </source>
</reference>
<proteinExistence type="predicted"/>
<protein>
    <recommendedName>
        <fullName evidence="3">Ferritin-like domain-containing protein</fullName>
    </recommendedName>
</protein>
<sequence>MDLVRMLENCRRDQWRVGDLDWSRKPRAMSREDEIAIVQLFTDMSGIERLAGALFREQERRVEDPTLKAIFRTFVIDEVRHAHAAQMLADFYDVHHYKLYRQSPSLTAFAPHFVDAIHYLSDDVANAYIVAGELILDIALLRSINDFVHDEMSQAAMTLINRDESRHIAIDYHMAEYYGSEAYERRMAERQTKLSLVERARGAKAFVFMLHSAHPFIRDVFLDPMNFVDPEGKRLRDAFKRMQLLGRKEETPRRPFTRFLRVLQDGVDHPITGRLLGDLLGRVGGVGKEFMARQYDDTELTRVRRMSYEEMANEALAAKDTTN</sequence>
<accession>A0A4U1J560</accession>
<dbReference type="OrthoDB" id="4511647at2"/>
<dbReference type="GO" id="GO:0016491">
    <property type="term" value="F:oxidoreductase activity"/>
    <property type="evidence" value="ECO:0007669"/>
    <property type="project" value="InterPro"/>
</dbReference>
<dbReference type="SUPFAM" id="SSF47240">
    <property type="entry name" value="Ferritin-like"/>
    <property type="match status" value="1"/>
</dbReference>
<evidence type="ECO:0000313" key="1">
    <source>
        <dbReference type="EMBL" id="TKD01861.1"/>
    </source>
</evidence>
<keyword evidence="2" id="KW-1185">Reference proteome</keyword>
<dbReference type="RefSeq" id="WP_136932573.1">
    <property type="nucleotide sequence ID" value="NZ_SSMQ01000037.1"/>
</dbReference>
<gene>
    <name evidence="1" type="ORF">E8A74_30245</name>
</gene>
<dbReference type="InterPro" id="IPR012348">
    <property type="entry name" value="RNR-like"/>
</dbReference>
<dbReference type="EMBL" id="SSMQ01000037">
    <property type="protein sequence ID" value="TKD01861.1"/>
    <property type="molecule type" value="Genomic_DNA"/>
</dbReference>
<dbReference type="InterPro" id="IPR009078">
    <property type="entry name" value="Ferritin-like_SF"/>
</dbReference>
<evidence type="ECO:0008006" key="3">
    <source>
        <dbReference type="Google" id="ProtNLM"/>
    </source>
</evidence>
<evidence type="ECO:0000313" key="2">
    <source>
        <dbReference type="Proteomes" id="UP000309215"/>
    </source>
</evidence>
<name>A0A4U1J560_9BACT</name>
<comment type="caution">
    <text evidence="1">The sequence shown here is derived from an EMBL/GenBank/DDBJ whole genome shotgun (WGS) entry which is preliminary data.</text>
</comment>
<organism evidence="1 2">
    <name type="scientific">Polyangium fumosum</name>
    <dbReference type="NCBI Taxonomy" id="889272"/>
    <lineage>
        <taxon>Bacteria</taxon>
        <taxon>Pseudomonadati</taxon>
        <taxon>Myxococcota</taxon>
        <taxon>Polyangia</taxon>
        <taxon>Polyangiales</taxon>
        <taxon>Polyangiaceae</taxon>
        <taxon>Polyangium</taxon>
    </lineage>
</organism>
<dbReference type="Proteomes" id="UP000309215">
    <property type="component" value="Unassembled WGS sequence"/>
</dbReference>